<proteinExistence type="predicted"/>
<comment type="caution">
    <text evidence="16">The sequence shown here is derived from an EMBL/GenBank/DDBJ whole genome shotgun (WGS) entry which is preliminary data.</text>
</comment>
<evidence type="ECO:0000256" key="6">
    <source>
        <dbReference type="ARBA" id="ARBA00023004"/>
    </source>
</evidence>
<dbReference type="Pfam" id="PF07992">
    <property type="entry name" value="Pyr_redox_2"/>
    <property type="match status" value="1"/>
</dbReference>
<evidence type="ECO:0000256" key="8">
    <source>
        <dbReference type="ARBA" id="ARBA00030119"/>
    </source>
</evidence>
<comment type="subunit">
    <text evidence="13">Heterotetramer of 2 PreA and 2 PreT subunits.</text>
</comment>
<evidence type="ECO:0000256" key="9">
    <source>
        <dbReference type="ARBA" id="ARBA00032722"/>
    </source>
</evidence>
<evidence type="ECO:0000256" key="13">
    <source>
        <dbReference type="ARBA" id="ARBA00049714"/>
    </source>
</evidence>
<evidence type="ECO:0000256" key="3">
    <source>
        <dbReference type="ARBA" id="ARBA00022643"/>
    </source>
</evidence>
<feature type="domain" description="4Fe-4S ferredoxin-type" evidence="15">
    <location>
        <begin position="562"/>
        <end position="594"/>
    </location>
</feature>
<comment type="cofactor">
    <cofactor evidence="1">
        <name>FMN</name>
        <dbReference type="ChEBI" id="CHEBI:58210"/>
    </cofactor>
</comment>
<dbReference type="Proteomes" id="UP000325255">
    <property type="component" value="Unassembled WGS sequence"/>
</dbReference>
<dbReference type="GO" id="GO:0046872">
    <property type="term" value="F:metal ion binding"/>
    <property type="evidence" value="ECO:0007669"/>
    <property type="project" value="UniProtKB-KW"/>
</dbReference>
<evidence type="ECO:0000259" key="15">
    <source>
        <dbReference type="PROSITE" id="PS51379"/>
    </source>
</evidence>
<accession>A0A5M6IZU8</accession>
<dbReference type="PANTHER" id="PTHR43073">
    <property type="entry name" value="DIHYDROPYRIMIDINE DEHYDROGENASE [NADP(+)]"/>
    <property type="match status" value="1"/>
</dbReference>
<dbReference type="InterPro" id="IPR036188">
    <property type="entry name" value="FAD/NAD-bd_sf"/>
</dbReference>
<dbReference type="EC" id="1.3.1.1" evidence="14"/>
<dbReference type="AlphaFoldDB" id="A0A5M6IZU8"/>
<keyword evidence="7" id="KW-0411">Iron-sulfur</keyword>
<reference evidence="16 17" key="1">
    <citation type="submission" date="2019-09" db="EMBL/GenBank/DDBJ databases">
        <title>Genome sequence of Rhodovastum atsumiense, a diverse member of the Acetobacteraceae family of non-sulfur purple photosynthetic bacteria.</title>
        <authorList>
            <person name="Meyer T."/>
            <person name="Kyndt J."/>
        </authorList>
    </citation>
    <scope>NUCLEOTIDE SEQUENCE [LARGE SCALE GENOMIC DNA]</scope>
    <source>
        <strain evidence="16 17">DSM 21279</strain>
    </source>
</reference>
<comment type="function">
    <text evidence="12">Involved in pyrimidine base degradation. Catalyzes physiologically the reduction of uracil to 5,6-dihydrouracil (DHU) by using NADH as a specific cosubstrate. It also catalyzes the reverse reaction and the reduction of thymine to 5,6-dihydrothymine (DHT).</text>
</comment>
<dbReference type="PROSITE" id="PS51379">
    <property type="entry name" value="4FE4S_FER_2"/>
    <property type="match status" value="2"/>
</dbReference>
<dbReference type="PROSITE" id="PS00198">
    <property type="entry name" value="4FE4S_FER_1"/>
    <property type="match status" value="1"/>
</dbReference>
<dbReference type="GO" id="GO:0004159">
    <property type="term" value="F:dihydropyrimidine dehydrogenase (NAD+) activity"/>
    <property type="evidence" value="ECO:0007669"/>
    <property type="project" value="UniProtKB-EC"/>
</dbReference>
<keyword evidence="3" id="KW-0288">FMN</keyword>
<evidence type="ECO:0000256" key="7">
    <source>
        <dbReference type="ARBA" id="ARBA00023014"/>
    </source>
</evidence>
<evidence type="ECO:0000256" key="11">
    <source>
        <dbReference type="ARBA" id="ARBA00048792"/>
    </source>
</evidence>
<dbReference type="SUPFAM" id="SSF54862">
    <property type="entry name" value="4Fe-4S ferredoxins"/>
    <property type="match status" value="1"/>
</dbReference>
<dbReference type="Gene3D" id="3.50.50.60">
    <property type="entry name" value="FAD/NAD(P)-binding domain"/>
    <property type="match status" value="2"/>
</dbReference>
<dbReference type="OrthoDB" id="9803192at2"/>
<keyword evidence="2" id="KW-0285">Flavoprotein</keyword>
<dbReference type="Pfam" id="PF14691">
    <property type="entry name" value="Fer4_20"/>
    <property type="match status" value="1"/>
</dbReference>
<dbReference type="PRINTS" id="PR00469">
    <property type="entry name" value="PNDRDTASEII"/>
</dbReference>
<keyword evidence="4" id="KW-0479">Metal-binding</keyword>
<sequence>MDQGIACLDKPGRSAPAGDCVVEAMREAMRRRWREAEAAPRAQRQALARAARLIAEITLGRGSAAHLDSLDHLARELGAHDAKAAEMLAASLATSREAWVAHALKGDCPDGTCLRSRAAPCRTACPADIDIPGFLAHIARREYDDSLQVIAEDNPLPHSCGLVCPAPCEDACLRGATGSALFIRPLKALVAEQSRRPVPPARPAPTGRRIAVVGSGPAGLTVAYYLAVKGHQVEIFEAREQAGGMMRYGIPAYRLPPAILDAEIEHIRRAGVTIRTGHAIRTAADLRAQGFDAVYLALGLQLSRRTGIPGEDLPFVRGATDFLASVARGEDPRVGPRVLVIGGGNTAVDAAMTALRQGARQVTMVYRRRRAEMPAAPHELALALAEGVEIRDLWVPEQVLPDRRVVFRRSPNATEAERREGGETLTLEVDHVLAGVGQEAALSCLDGTRVEIRSGYIVADPVTAATAEPGIYAGGDVAHGASTVVAAVRAGKTAAASIDAFVMGRPAAAPAPRPIVPMVATDAVQRSVRLRPAMPQRVAHERRGNYSPIELGLTEADARREASRCLRCDACIGCGLCELVCSELGTEALHMEEAAGGRLVFDDFTHPSRSCIGCGACAAACPTGAIRIEDEGGSRATVITGTVVCRQPMLTCESCGKYYVTAAQFGRVGARLHGGGGLHRVCPDCARAQAARRKAC</sequence>
<evidence type="ECO:0000256" key="10">
    <source>
        <dbReference type="ARBA" id="ARBA00047685"/>
    </source>
</evidence>
<feature type="domain" description="4Fe-4S ferredoxin-type" evidence="15">
    <location>
        <begin position="601"/>
        <end position="631"/>
    </location>
</feature>
<keyword evidence="17" id="KW-1185">Reference proteome</keyword>
<dbReference type="GO" id="GO:0051536">
    <property type="term" value="F:iron-sulfur cluster binding"/>
    <property type="evidence" value="ECO:0007669"/>
    <property type="project" value="UniProtKB-KW"/>
</dbReference>
<evidence type="ECO:0000256" key="5">
    <source>
        <dbReference type="ARBA" id="ARBA00023002"/>
    </source>
</evidence>
<evidence type="ECO:0000313" key="16">
    <source>
        <dbReference type="EMBL" id="KAA5613866.1"/>
    </source>
</evidence>
<gene>
    <name evidence="16" type="ORF">F1189_03580</name>
</gene>
<dbReference type="InterPro" id="IPR017900">
    <property type="entry name" value="4Fe4S_Fe_S_CS"/>
</dbReference>
<dbReference type="Gene3D" id="1.10.1060.10">
    <property type="entry name" value="Alpha-helical ferredoxin"/>
    <property type="match status" value="1"/>
</dbReference>
<evidence type="ECO:0000256" key="2">
    <source>
        <dbReference type="ARBA" id="ARBA00022630"/>
    </source>
</evidence>
<dbReference type="RefSeq" id="WP_150039250.1">
    <property type="nucleotide sequence ID" value="NZ_OW485601.1"/>
</dbReference>
<dbReference type="InterPro" id="IPR023753">
    <property type="entry name" value="FAD/NAD-binding_dom"/>
</dbReference>
<dbReference type="InterPro" id="IPR028261">
    <property type="entry name" value="DPD_II"/>
</dbReference>
<comment type="catalytic activity">
    <reaction evidence="10">
        <text>5,6-dihydrothymine + NAD(+) = thymine + NADH + H(+)</text>
        <dbReference type="Rhea" id="RHEA:28791"/>
        <dbReference type="ChEBI" id="CHEBI:15378"/>
        <dbReference type="ChEBI" id="CHEBI:17821"/>
        <dbReference type="ChEBI" id="CHEBI:27468"/>
        <dbReference type="ChEBI" id="CHEBI:57540"/>
        <dbReference type="ChEBI" id="CHEBI:57945"/>
        <dbReference type="EC" id="1.3.1.1"/>
    </reaction>
</comment>
<evidence type="ECO:0000256" key="14">
    <source>
        <dbReference type="ARBA" id="ARBA00049728"/>
    </source>
</evidence>
<name>A0A5M6IZU8_9PROT</name>
<dbReference type="SUPFAM" id="SSF51971">
    <property type="entry name" value="Nucleotide-binding domain"/>
    <property type="match status" value="1"/>
</dbReference>
<dbReference type="InterPro" id="IPR017896">
    <property type="entry name" value="4Fe4S_Fe-S-bd"/>
</dbReference>
<dbReference type="Gene3D" id="3.30.70.20">
    <property type="match status" value="1"/>
</dbReference>
<dbReference type="EMBL" id="VWPK01000004">
    <property type="protein sequence ID" value="KAA5613866.1"/>
    <property type="molecule type" value="Genomic_DNA"/>
</dbReference>
<dbReference type="Pfam" id="PF13187">
    <property type="entry name" value="Fer4_9"/>
    <property type="match status" value="1"/>
</dbReference>
<keyword evidence="5" id="KW-0560">Oxidoreductase</keyword>
<comment type="catalytic activity">
    <reaction evidence="11">
        <text>5,6-dihydrouracil + NAD(+) = uracil + NADH + H(+)</text>
        <dbReference type="Rhea" id="RHEA:20189"/>
        <dbReference type="ChEBI" id="CHEBI:15378"/>
        <dbReference type="ChEBI" id="CHEBI:15901"/>
        <dbReference type="ChEBI" id="CHEBI:17568"/>
        <dbReference type="ChEBI" id="CHEBI:57540"/>
        <dbReference type="ChEBI" id="CHEBI:57945"/>
        <dbReference type="EC" id="1.3.1.1"/>
    </reaction>
</comment>
<evidence type="ECO:0000256" key="4">
    <source>
        <dbReference type="ARBA" id="ARBA00022723"/>
    </source>
</evidence>
<organism evidence="16 17">
    <name type="scientific">Rhodovastum atsumiense</name>
    <dbReference type="NCBI Taxonomy" id="504468"/>
    <lineage>
        <taxon>Bacteria</taxon>
        <taxon>Pseudomonadati</taxon>
        <taxon>Pseudomonadota</taxon>
        <taxon>Alphaproteobacteria</taxon>
        <taxon>Acetobacterales</taxon>
        <taxon>Acetobacteraceae</taxon>
        <taxon>Rhodovastum</taxon>
    </lineage>
</organism>
<evidence type="ECO:0000256" key="12">
    <source>
        <dbReference type="ARBA" id="ARBA00049578"/>
    </source>
</evidence>
<dbReference type="PRINTS" id="PR00368">
    <property type="entry name" value="FADPNR"/>
</dbReference>
<evidence type="ECO:0000256" key="1">
    <source>
        <dbReference type="ARBA" id="ARBA00001917"/>
    </source>
</evidence>
<evidence type="ECO:0000313" key="17">
    <source>
        <dbReference type="Proteomes" id="UP000325255"/>
    </source>
</evidence>
<dbReference type="InterPro" id="IPR009051">
    <property type="entry name" value="Helical_ferredxn"/>
</dbReference>
<protein>
    <recommendedName>
        <fullName evidence="14">dihydrouracil dehydrogenase (NAD(+))</fullName>
        <ecNumber evidence="14">1.3.1.1</ecNumber>
    </recommendedName>
    <alternativeName>
        <fullName evidence="9">Dihydrothymine dehydrogenase</fullName>
    </alternativeName>
    <alternativeName>
        <fullName evidence="8">Dihydrouracil dehydrogenase</fullName>
    </alternativeName>
</protein>
<dbReference type="PANTHER" id="PTHR43073:SF2">
    <property type="entry name" value="DIHYDROPYRIMIDINE DEHYDROGENASE [NADP(+)]"/>
    <property type="match status" value="1"/>
</dbReference>
<keyword evidence="6" id="KW-0408">Iron</keyword>